<dbReference type="InterPro" id="IPR050272">
    <property type="entry name" value="Isochorismatase-like_hydrls"/>
</dbReference>
<gene>
    <name evidence="4" type="ORF">AN965_17270</name>
</gene>
<feature type="domain" description="Isochorismatase-like" evidence="3">
    <location>
        <begin position="5"/>
        <end position="166"/>
    </location>
</feature>
<comment type="caution">
    <text evidence="4">The sequence shown here is derived from an EMBL/GenBank/DDBJ whole genome shotgun (WGS) entry which is preliminary data.</text>
</comment>
<accession>A0A9D5HZ93</accession>
<evidence type="ECO:0000256" key="2">
    <source>
        <dbReference type="ARBA" id="ARBA00022801"/>
    </source>
</evidence>
<organism evidence="4 5">
    <name type="scientific">Alkalicoccobacillus plakortidis</name>
    <dbReference type="NCBI Taxonomy" id="444060"/>
    <lineage>
        <taxon>Bacteria</taxon>
        <taxon>Bacillati</taxon>
        <taxon>Bacillota</taxon>
        <taxon>Bacilli</taxon>
        <taxon>Bacillales</taxon>
        <taxon>Bacillaceae</taxon>
        <taxon>Alkalicoccobacillus</taxon>
    </lineage>
</organism>
<name>A0A9D5HZ93_9BACI</name>
<dbReference type="PANTHER" id="PTHR43540:SF6">
    <property type="entry name" value="ISOCHORISMATASE-LIKE DOMAIN-CONTAINING PROTEIN"/>
    <property type="match status" value="1"/>
</dbReference>
<dbReference type="Proteomes" id="UP000051061">
    <property type="component" value="Unassembled WGS sequence"/>
</dbReference>
<comment type="similarity">
    <text evidence="1">Belongs to the isochorismatase family.</text>
</comment>
<dbReference type="Pfam" id="PF00857">
    <property type="entry name" value="Isochorismatase"/>
    <property type="match status" value="1"/>
</dbReference>
<evidence type="ECO:0000256" key="1">
    <source>
        <dbReference type="ARBA" id="ARBA00006336"/>
    </source>
</evidence>
<dbReference type="SUPFAM" id="SSF52499">
    <property type="entry name" value="Isochorismatase-like hydrolases"/>
    <property type="match status" value="1"/>
</dbReference>
<dbReference type="PANTHER" id="PTHR43540">
    <property type="entry name" value="PEROXYUREIDOACRYLATE/UREIDOACRYLATE AMIDOHYDROLASE-RELATED"/>
    <property type="match status" value="1"/>
</dbReference>
<evidence type="ECO:0000313" key="4">
    <source>
        <dbReference type="EMBL" id="KQL55617.1"/>
    </source>
</evidence>
<sequence length="182" mass="20716">MDKQTALLIIDMINPLSFEHGEDIYPQTKEIADKIALLKDAMKARGCPILYVNDNYGKWQSDFNQLVYDIKTSNELGASIAARLEPTEEDYSIIKPKYSGFFNTPLHLLLEHLEVHTLVLTGIVGNMCVQFTANDAYTLEYTLVIPQDGIASFTQKDTHVALHHFEHILKADVRPIQIWLKK</sequence>
<dbReference type="InterPro" id="IPR036380">
    <property type="entry name" value="Isochorismatase-like_sf"/>
</dbReference>
<proteinExistence type="inferred from homology"/>
<reference evidence="4 5" key="1">
    <citation type="submission" date="2015-09" db="EMBL/GenBank/DDBJ databases">
        <title>Genome sequencing project for genomic taxonomy and phylogenomics of Bacillus-like bacteria.</title>
        <authorList>
            <person name="Liu B."/>
            <person name="Wang J."/>
            <person name="Zhu Y."/>
            <person name="Liu G."/>
            <person name="Chen Q."/>
            <person name="Chen Z."/>
            <person name="Lan J."/>
            <person name="Che J."/>
            <person name="Ge C."/>
            <person name="Shi H."/>
            <person name="Pan Z."/>
            <person name="Liu X."/>
        </authorList>
    </citation>
    <scope>NUCLEOTIDE SEQUENCE [LARGE SCALE GENOMIC DNA]</scope>
    <source>
        <strain evidence="4 5">DSM 19153</strain>
    </source>
</reference>
<keyword evidence="5" id="KW-1185">Reference proteome</keyword>
<dbReference type="Gene3D" id="3.40.50.850">
    <property type="entry name" value="Isochorismatase-like"/>
    <property type="match status" value="1"/>
</dbReference>
<protein>
    <recommendedName>
        <fullName evidence="3">Isochorismatase-like domain-containing protein</fullName>
    </recommendedName>
</protein>
<keyword evidence="2" id="KW-0378">Hydrolase</keyword>
<evidence type="ECO:0000259" key="3">
    <source>
        <dbReference type="Pfam" id="PF00857"/>
    </source>
</evidence>
<dbReference type="InterPro" id="IPR000868">
    <property type="entry name" value="Isochorismatase-like_dom"/>
</dbReference>
<dbReference type="AlphaFoldDB" id="A0A9D5HZ93"/>
<dbReference type="CDD" id="cd00431">
    <property type="entry name" value="cysteine_hydrolases"/>
    <property type="match status" value="1"/>
</dbReference>
<dbReference type="GO" id="GO:0016787">
    <property type="term" value="F:hydrolase activity"/>
    <property type="evidence" value="ECO:0007669"/>
    <property type="project" value="UniProtKB-KW"/>
</dbReference>
<dbReference type="EMBL" id="LJJD01000038">
    <property type="protein sequence ID" value="KQL55617.1"/>
    <property type="molecule type" value="Genomic_DNA"/>
</dbReference>
<evidence type="ECO:0000313" key="5">
    <source>
        <dbReference type="Proteomes" id="UP000051061"/>
    </source>
</evidence>